<feature type="region of interest" description="Disordered" evidence="1">
    <location>
        <begin position="1"/>
        <end position="61"/>
    </location>
</feature>
<reference evidence="2 3" key="1">
    <citation type="submission" date="2024-09" db="EMBL/GenBank/DDBJ databases">
        <authorList>
            <person name="Sun Q."/>
            <person name="Mori K."/>
        </authorList>
    </citation>
    <scope>NUCLEOTIDE SEQUENCE [LARGE SCALE GENOMIC DNA]</scope>
    <source>
        <strain evidence="2 3">JCM 4557</strain>
    </source>
</reference>
<dbReference type="Proteomes" id="UP001589887">
    <property type="component" value="Unassembled WGS sequence"/>
</dbReference>
<comment type="caution">
    <text evidence="2">The sequence shown here is derived from an EMBL/GenBank/DDBJ whole genome shotgun (WGS) entry which is preliminary data.</text>
</comment>
<protein>
    <recommendedName>
        <fullName evidence="4">Amino acid ABC transporter permease</fullName>
    </recommendedName>
</protein>
<evidence type="ECO:0000313" key="3">
    <source>
        <dbReference type="Proteomes" id="UP001589887"/>
    </source>
</evidence>
<proteinExistence type="predicted"/>
<name>A0ABV6TPH6_9ACTN</name>
<evidence type="ECO:0000256" key="1">
    <source>
        <dbReference type="SAM" id="MobiDB-lite"/>
    </source>
</evidence>
<sequence length="155" mass="15648">MATGERPHMALSAQWDELFAGAPPRSGGQEPPAAGMRLASANGKEGGGGAPDIQFSKSPWSSAGKVAGELRTGTAGALADLDSASEGVTAGTAGFGATAALEEIRTTWKDRLGAVRDECGRLDGVLKSVGKDFGEVDVKVGNDVKAVAPAEPKGR</sequence>
<keyword evidence="3" id="KW-1185">Reference proteome</keyword>
<evidence type="ECO:0008006" key="4">
    <source>
        <dbReference type="Google" id="ProtNLM"/>
    </source>
</evidence>
<dbReference type="RefSeq" id="WP_394322053.1">
    <property type="nucleotide sequence ID" value="NZ_JBHMQV010000009.1"/>
</dbReference>
<gene>
    <name evidence="2" type="ORF">ACFH04_25610</name>
</gene>
<accession>A0ABV6TPH6</accession>
<dbReference type="EMBL" id="JBHMQV010000009">
    <property type="protein sequence ID" value="MFC0847069.1"/>
    <property type="molecule type" value="Genomic_DNA"/>
</dbReference>
<evidence type="ECO:0000313" key="2">
    <source>
        <dbReference type="EMBL" id="MFC0847069.1"/>
    </source>
</evidence>
<organism evidence="2 3">
    <name type="scientific">Streptomyces noboritoensis</name>
    <dbReference type="NCBI Taxonomy" id="67337"/>
    <lineage>
        <taxon>Bacteria</taxon>
        <taxon>Bacillati</taxon>
        <taxon>Actinomycetota</taxon>
        <taxon>Actinomycetes</taxon>
        <taxon>Kitasatosporales</taxon>
        <taxon>Streptomycetaceae</taxon>
        <taxon>Streptomyces</taxon>
    </lineage>
</organism>